<reference evidence="2 3" key="1">
    <citation type="submission" date="2019-11" db="EMBL/GenBank/DDBJ databases">
        <title>Caenimonas koreensis gen. nov., sp. nov., isolated from activated sludge.</title>
        <authorList>
            <person name="Seung H.R."/>
        </authorList>
    </citation>
    <scope>NUCLEOTIDE SEQUENCE [LARGE SCALE GENOMIC DNA]</scope>
    <source>
        <strain evidence="2 3">EMB320</strain>
    </source>
</reference>
<keyword evidence="2" id="KW-0378">Hydrolase</keyword>
<dbReference type="SUPFAM" id="SSF53756">
    <property type="entry name" value="UDP-Glycosyltransferase/glycogen phosphorylase"/>
    <property type="match status" value="1"/>
</dbReference>
<dbReference type="EMBL" id="WJBU01000009">
    <property type="protein sequence ID" value="MRD47724.1"/>
    <property type="molecule type" value="Genomic_DNA"/>
</dbReference>
<feature type="domain" description="UDP-N-acetylglucosamine 2-epimerase" evidence="1">
    <location>
        <begin position="39"/>
        <end position="378"/>
    </location>
</feature>
<protein>
    <submittedName>
        <fullName evidence="2">UDP-N-acetylglucosamine 2-epimerase (Hydrolyzing)</fullName>
        <ecNumber evidence="2">3.2.1.183</ecNumber>
    </submittedName>
</protein>
<evidence type="ECO:0000259" key="1">
    <source>
        <dbReference type="Pfam" id="PF02350"/>
    </source>
</evidence>
<name>A0A844AUD5_9BURK</name>
<dbReference type="InterPro" id="IPR020004">
    <property type="entry name" value="UDP-GlcNAc_Epase"/>
</dbReference>
<dbReference type="Gene3D" id="3.40.50.2000">
    <property type="entry name" value="Glycogen Phosphorylase B"/>
    <property type="match status" value="2"/>
</dbReference>
<dbReference type="Pfam" id="PF02350">
    <property type="entry name" value="Epimerase_2"/>
    <property type="match status" value="1"/>
</dbReference>
<sequence>MGPVRRRGTEVSDARVRRLVYLTGTRADFGLLRSTLDRVAATPGVDLKIAVTGMHLSRDHGETVNEVRASGLPVCAEIPLDMDNRTGPGMAFALADCLRGVTDMLVREQPDFLIVLGDRGEMLAGAIAALHTGVACVHIHGGERSGTVDEPMRHAISKLATYHFVATQGSRERLVRMGESEARVFVTGAPGLDGLAALGDVPRSDSVCALGLPGDGPFVLAMFHPVVQQADQSRVQTEAVIAALSRVGLPVLWLDPNADAGSLAILDALDALGQSALPAGSVRLRHLPRAQFAAALRHCEVLVGNSSAGIIEAATFGTPVVNIGDRQQLRERNANVADVQPEAGAIESAVRAAVAHGRWPCDNLWGDGKAGERIAALLASLPAGPHLLEKFNSY</sequence>
<gene>
    <name evidence="2" type="primary">neuC</name>
    <name evidence="2" type="ORF">GHT07_10580</name>
</gene>
<dbReference type="OrthoDB" id="9803238at2"/>
<dbReference type="GO" id="GO:0004553">
    <property type="term" value="F:hydrolase activity, hydrolyzing O-glycosyl compounds"/>
    <property type="evidence" value="ECO:0007669"/>
    <property type="project" value="InterPro"/>
</dbReference>
<dbReference type="GO" id="GO:0006047">
    <property type="term" value="P:UDP-N-acetylglucosamine metabolic process"/>
    <property type="evidence" value="ECO:0007669"/>
    <property type="project" value="InterPro"/>
</dbReference>
<dbReference type="AlphaFoldDB" id="A0A844AUD5"/>
<organism evidence="2 3">
    <name type="scientific">Caenimonas koreensis DSM 17982</name>
    <dbReference type="NCBI Taxonomy" id="1121255"/>
    <lineage>
        <taxon>Bacteria</taxon>
        <taxon>Pseudomonadati</taxon>
        <taxon>Pseudomonadota</taxon>
        <taxon>Betaproteobacteria</taxon>
        <taxon>Burkholderiales</taxon>
        <taxon>Comamonadaceae</taxon>
        <taxon>Caenimonas</taxon>
    </lineage>
</organism>
<dbReference type="NCBIfam" id="TIGR03568">
    <property type="entry name" value="NeuC_NnaA"/>
    <property type="match status" value="1"/>
</dbReference>
<evidence type="ECO:0000313" key="2">
    <source>
        <dbReference type="EMBL" id="MRD47724.1"/>
    </source>
</evidence>
<proteinExistence type="predicted"/>
<accession>A0A844AUD5</accession>
<dbReference type="PANTHER" id="PTHR43174">
    <property type="entry name" value="UDP-N-ACETYLGLUCOSAMINE 2-EPIMERASE"/>
    <property type="match status" value="1"/>
</dbReference>
<dbReference type="InterPro" id="IPR003331">
    <property type="entry name" value="UDP_GlcNAc_Epimerase_2_dom"/>
</dbReference>
<dbReference type="InterPro" id="IPR029767">
    <property type="entry name" value="WecB-like"/>
</dbReference>
<dbReference type="EC" id="3.2.1.183" evidence="2"/>
<keyword evidence="2" id="KW-0326">Glycosidase</keyword>
<comment type="caution">
    <text evidence="2">The sequence shown here is derived from an EMBL/GenBank/DDBJ whole genome shotgun (WGS) entry which is preliminary data.</text>
</comment>
<dbReference type="PANTHER" id="PTHR43174:SF3">
    <property type="entry name" value="UDP-N-ACETYLGLUCOSAMINE 2-EPIMERASE"/>
    <property type="match status" value="1"/>
</dbReference>
<evidence type="ECO:0000313" key="3">
    <source>
        <dbReference type="Proteomes" id="UP000487350"/>
    </source>
</evidence>
<dbReference type="Proteomes" id="UP000487350">
    <property type="component" value="Unassembled WGS sequence"/>
</dbReference>
<keyword evidence="3" id="KW-1185">Reference proteome</keyword>